<proteinExistence type="predicted"/>
<reference evidence="1 2" key="1">
    <citation type="submission" date="2023-08" db="EMBL/GenBank/DDBJ databases">
        <title>A Necator americanus chromosomal reference genome.</title>
        <authorList>
            <person name="Ilik V."/>
            <person name="Petrzelkova K.J."/>
            <person name="Pardy F."/>
            <person name="Fuh T."/>
            <person name="Niatou-Singa F.S."/>
            <person name="Gouil Q."/>
            <person name="Baker L."/>
            <person name="Ritchie M.E."/>
            <person name="Jex A.R."/>
            <person name="Gazzola D."/>
            <person name="Li H."/>
            <person name="Toshio Fujiwara R."/>
            <person name="Zhan B."/>
            <person name="Aroian R.V."/>
            <person name="Pafco B."/>
            <person name="Schwarz E.M."/>
        </authorList>
    </citation>
    <scope>NUCLEOTIDE SEQUENCE [LARGE SCALE GENOMIC DNA]</scope>
    <source>
        <strain evidence="1 2">Aroian</strain>
        <tissue evidence="1">Whole animal</tissue>
    </source>
</reference>
<protein>
    <submittedName>
        <fullName evidence="1">Uncharacterized protein</fullName>
    </submittedName>
</protein>
<dbReference type="Proteomes" id="UP001303046">
    <property type="component" value="Unassembled WGS sequence"/>
</dbReference>
<gene>
    <name evidence="1" type="primary">Necator_chrIV.g14245</name>
    <name evidence="1" type="ORF">RB195_000951</name>
</gene>
<evidence type="ECO:0000313" key="2">
    <source>
        <dbReference type="Proteomes" id="UP001303046"/>
    </source>
</evidence>
<keyword evidence="2" id="KW-1185">Reference proteome</keyword>
<evidence type="ECO:0000313" key="1">
    <source>
        <dbReference type="EMBL" id="KAK6748045.1"/>
    </source>
</evidence>
<dbReference type="EMBL" id="JAVFWL010000004">
    <property type="protein sequence ID" value="KAK6748045.1"/>
    <property type="molecule type" value="Genomic_DNA"/>
</dbReference>
<sequence>MVHMQYKGSRNVMLLSDRVDVVVHMRSHLLLSKRRGWVNAAEEEEEEKDEKRSPTRIRFITLPPPCVVD</sequence>
<organism evidence="1 2">
    <name type="scientific">Necator americanus</name>
    <name type="common">Human hookworm</name>
    <dbReference type="NCBI Taxonomy" id="51031"/>
    <lineage>
        <taxon>Eukaryota</taxon>
        <taxon>Metazoa</taxon>
        <taxon>Ecdysozoa</taxon>
        <taxon>Nematoda</taxon>
        <taxon>Chromadorea</taxon>
        <taxon>Rhabditida</taxon>
        <taxon>Rhabditina</taxon>
        <taxon>Rhabditomorpha</taxon>
        <taxon>Strongyloidea</taxon>
        <taxon>Ancylostomatidae</taxon>
        <taxon>Bunostominae</taxon>
        <taxon>Necator</taxon>
    </lineage>
</organism>
<comment type="caution">
    <text evidence="1">The sequence shown here is derived from an EMBL/GenBank/DDBJ whole genome shotgun (WGS) entry which is preliminary data.</text>
</comment>
<name>A0ABR1DCQ8_NECAM</name>
<accession>A0ABR1DCQ8</accession>